<keyword evidence="4" id="KW-0456">Lyase</keyword>
<comment type="similarity">
    <text evidence="1">Belongs to the FAH family.</text>
</comment>
<protein>
    <submittedName>
        <fullName evidence="4">Ureidoglycolate lyase</fullName>
        <ecNumber evidence="4">4.3.2.3</ecNumber>
    </submittedName>
</protein>
<gene>
    <name evidence="4" type="ORF">LA5096_03177</name>
</gene>
<dbReference type="EMBL" id="CXWC01000011">
    <property type="protein sequence ID" value="CTQ72272.1"/>
    <property type="molecule type" value="Genomic_DNA"/>
</dbReference>
<dbReference type="AlphaFoldDB" id="A0A0M6ZI90"/>
<evidence type="ECO:0000313" key="4">
    <source>
        <dbReference type="EMBL" id="CTQ72272.1"/>
    </source>
</evidence>
<evidence type="ECO:0000256" key="1">
    <source>
        <dbReference type="ARBA" id="ARBA00010211"/>
    </source>
</evidence>
<evidence type="ECO:0000259" key="3">
    <source>
        <dbReference type="Pfam" id="PF01557"/>
    </source>
</evidence>
<accession>A0A0M6ZI90</accession>
<dbReference type="SUPFAM" id="SSF56529">
    <property type="entry name" value="FAH"/>
    <property type="match status" value="1"/>
</dbReference>
<dbReference type="GeneID" id="97670530"/>
<keyword evidence="2" id="KW-0479">Metal-binding</keyword>
<dbReference type="InterPro" id="IPR036663">
    <property type="entry name" value="Fumarylacetoacetase_C_sf"/>
</dbReference>
<dbReference type="InterPro" id="IPR011234">
    <property type="entry name" value="Fumarylacetoacetase-like_C"/>
</dbReference>
<proteinExistence type="inferred from homology"/>
<dbReference type="Gene3D" id="3.90.850.10">
    <property type="entry name" value="Fumarylacetoacetase-like, C-terminal domain"/>
    <property type="match status" value="1"/>
</dbReference>
<dbReference type="EC" id="4.3.2.3" evidence="4"/>
<dbReference type="GO" id="GO:0050385">
    <property type="term" value="F:ureidoglycolate lyase activity"/>
    <property type="evidence" value="ECO:0007669"/>
    <property type="project" value="UniProtKB-EC"/>
</dbReference>
<sequence length="285" mass="30756">MKFLSFLREGSSGFGVVVDGGVIDLTGRLSGEVVTLRQAIAAEMLGAAADYASGRHPDLGWSDITFLPVIPDPAKILCIGLNYQKHKQETGRPDVEYPTVFTRYADSQVGHRQAMIKPGVSERFDYEGEMAVIMGRGGRNIPAETALGHVAGYACYNEGSVRDWQRHTFLFTPGKTFPGTGAFGPYMVTTDEVGDYTRLPIQTRLNGEVMQDAKLSDLIFPVEQLIAYCSTFTPLAPGDVIVSGTPGGVGDKRTPPVYLFPGDTVEVEIGCLGTLRNPVMGEDAV</sequence>
<evidence type="ECO:0000256" key="2">
    <source>
        <dbReference type="ARBA" id="ARBA00022723"/>
    </source>
</evidence>
<dbReference type="PANTHER" id="PTHR42796">
    <property type="entry name" value="FUMARYLACETOACETATE HYDROLASE DOMAIN-CONTAINING PROTEIN 2A-RELATED"/>
    <property type="match status" value="1"/>
</dbReference>
<dbReference type="InterPro" id="IPR051121">
    <property type="entry name" value="FAH"/>
</dbReference>
<dbReference type="GO" id="GO:0044281">
    <property type="term" value="P:small molecule metabolic process"/>
    <property type="evidence" value="ECO:0007669"/>
    <property type="project" value="UniProtKB-ARBA"/>
</dbReference>
<evidence type="ECO:0000313" key="5">
    <source>
        <dbReference type="Proteomes" id="UP000049983"/>
    </source>
</evidence>
<dbReference type="STRING" id="311410.LA5095_00036"/>
<name>A0A0M6ZI90_9HYPH</name>
<organism evidence="4 5">
    <name type="scientific">Roseibium album</name>
    <dbReference type="NCBI Taxonomy" id="311410"/>
    <lineage>
        <taxon>Bacteria</taxon>
        <taxon>Pseudomonadati</taxon>
        <taxon>Pseudomonadota</taxon>
        <taxon>Alphaproteobacteria</taxon>
        <taxon>Hyphomicrobiales</taxon>
        <taxon>Stappiaceae</taxon>
        <taxon>Roseibium</taxon>
    </lineage>
</organism>
<dbReference type="Proteomes" id="UP000049983">
    <property type="component" value="Unassembled WGS sequence"/>
</dbReference>
<dbReference type="RefSeq" id="WP_055110930.1">
    <property type="nucleotide sequence ID" value="NZ_CXWA01000006.1"/>
</dbReference>
<dbReference type="GO" id="GO:0046872">
    <property type="term" value="F:metal ion binding"/>
    <property type="evidence" value="ECO:0007669"/>
    <property type="project" value="UniProtKB-KW"/>
</dbReference>
<reference evidence="5" key="1">
    <citation type="submission" date="2015-07" db="EMBL/GenBank/DDBJ databases">
        <authorList>
            <person name="Rodrigo-Torres Lidia"/>
            <person name="Arahal R.David."/>
        </authorList>
    </citation>
    <scope>NUCLEOTIDE SEQUENCE [LARGE SCALE GENOMIC DNA]</scope>
    <source>
        <strain evidence="5">CECT 5096</strain>
    </source>
</reference>
<dbReference type="OrthoDB" id="5197601at2"/>
<dbReference type="Pfam" id="PF01557">
    <property type="entry name" value="FAA_hydrolase"/>
    <property type="match status" value="1"/>
</dbReference>
<keyword evidence="5" id="KW-1185">Reference proteome</keyword>
<feature type="domain" description="Fumarylacetoacetase-like C-terminal" evidence="3">
    <location>
        <begin position="75"/>
        <end position="279"/>
    </location>
</feature>
<dbReference type="PANTHER" id="PTHR42796:SF4">
    <property type="entry name" value="FUMARYLACETOACETATE HYDROLASE DOMAIN-CONTAINING PROTEIN 2A"/>
    <property type="match status" value="1"/>
</dbReference>